<accession>A0A6A6JMH5</accession>
<feature type="transmembrane region" description="Helical" evidence="2">
    <location>
        <begin position="258"/>
        <end position="275"/>
    </location>
</feature>
<feature type="transmembrane region" description="Helical" evidence="2">
    <location>
        <begin position="282"/>
        <end position="309"/>
    </location>
</feature>
<feature type="compositionally biased region" description="Low complexity" evidence="1">
    <location>
        <begin position="492"/>
        <end position="502"/>
    </location>
</feature>
<dbReference type="RefSeq" id="XP_033654973.1">
    <property type="nucleotide sequence ID" value="XM_033799700.1"/>
</dbReference>
<feature type="region of interest" description="Disordered" evidence="1">
    <location>
        <begin position="1"/>
        <end position="34"/>
    </location>
</feature>
<dbReference type="EMBL" id="ML986490">
    <property type="protein sequence ID" value="KAF2277434.1"/>
    <property type="molecule type" value="Genomic_DNA"/>
</dbReference>
<dbReference type="Proteomes" id="UP000800097">
    <property type="component" value="Unassembled WGS sequence"/>
</dbReference>
<gene>
    <name evidence="3" type="ORF">EI97DRAFT_441486</name>
</gene>
<feature type="compositionally biased region" description="Polar residues" evidence="1">
    <location>
        <begin position="511"/>
        <end position="523"/>
    </location>
</feature>
<keyword evidence="2" id="KW-0472">Membrane</keyword>
<feature type="compositionally biased region" description="Polar residues" evidence="1">
    <location>
        <begin position="1"/>
        <end position="13"/>
    </location>
</feature>
<keyword evidence="4" id="KW-1185">Reference proteome</keyword>
<evidence type="ECO:0000256" key="2">
    <source>
        <dbReference type="SAM" id="Phobius"/>
    </source>
</evidence>
<protein>
    <submittedName>
        <fullName evidence="3">Uncharacterized protein</fullName>
    </submittedName>
</protein>
<feature type="transmembrane region" description="Helical" evidence="2">
    <location>
        <begin position="359"/>
        <end position="379"/>
    </location>
</feature>
<organism evidence="3 4">
    <name type="scientific">Westerdykella ornata</name>
    <dbReference type="NCBI Taxonomy" id="318751"/>
    <lineage>
        <taxon>Eukaryota</taxon>
        <taxon>Fungi</taxon>
        <taxon>Dikarya</taxon>
        <taxon>Ascomycota</taxon>
        <taxon>Pezizomycotina</taxon>
        <taxon>Dothideomycetes</taxon>
        <taxon>Pleosporomycetidae</taxon>
        <taxon>Pleosporales</taxon>
        <taxon>Sporormiaceae</taxon>
        <taxon>Westerdykella</taxon>
    </lineage>
</organism>
<feature type="transmembrane region" description="Helical" evidence="2">
    <location>
        <begin position="226"/>
        <end position="246"/>
    </location>
</feature>
<dbReference type="GeneID" id="54552875"/>
<feature type="region of interest" description="Disordered" evidence="1">
    <location>
        <begin position="83"/>
        <end position="123"/>
    </location>
</feature>
<reference evidence="3" key="1">
    <citation type="journal article" date="2020" name="Stud. Mycol.">
        <title>101 Dothideomycetes genomes: a test case for predicting lifestyles and emergence of pathogens.</title>
        <authorList>
            <person name="Haridas S."/>
            <person name="Albert R."/>
            <person name="Binder M."/>
            <person name="Bloem J."/>
            <person name="Labutti K."/>
            <person name="Salamov A."/>
            <person name="Andreopoulos B."/>
            <person name="Baker S."/>
            <person name="Barry K."/>
            <person name="Bills G."/>
            <person name="Bluhm B."/>
            <person name="Cannon C."/>
            <person name="Castanera R."/>
            <person name="Culley D."/>
            <person name="Daum C."/>
            <person name="Ezra D."/>
            <person name="Gonzalez J."/>
            <person name="Henrissat B."/>
            <person name="Kuo A."/>
            <person name="Liang C."/>
            <person name="Lipzen A."/>
            <person name="Lutzoni F."/>
            <person name="Magnuson J."/>
            <person name="Mondo S."/>
            <person name="Nolan M."/>
            <person name="Ohm R."/>
            <person name="Pangilinan J."/>
            <person name="Park H.-J."/>
            <person name="Ramirez L."/>
            <person name="Alfaro M."/>
            <person name="Sun H."/>
            <person name="Tritt A."/>
            <person name="Yoshinaga Y."/>
            <person name="Zwiers L.-H."/>
            <person name="Turgeon B."/>
            <person name="Goodwin S."/>
            <person name="Spatafora J."/>
            <person name="Crous P."/>
            <person name="Grigoriev I."/>
        </authorList>
    </citation>
    <scope>NUCLEOTIDE SEQUENCE</scope>
    <source>
        <strain evidence="3">CBS 379.55</strain>
    </source>
</reference>
<evidence type="ECO:0000313" key="3">
    <source>
        <dbReference type="EMBL" id="KAF2277434.1"/>
    </source>
</evidence>
<sequence>MGGQQQTAYQSSAPHVWRVPESLTERVEETSGKGAEWASWVRETVQGLRAVVGDEGKGEHDLLRTQRSSRQERRRKSRELQRLLSSTPGAFSPPLNTATWGPEGNKRQDDSTNDAYHPAEPLADTVARFPESLAARLRRTVGCDLGPLSTLAVALVAAHLLQATAAEPVNTTRLTTISPPPPPPSNCSNLDTSISIPSTSPLPPFLSNFFIPSPSSTPSPTLAAHLLLPTLVFTLLHTTLASSLFYLSLLSHPFQTSLFPVVVAYCPFLLPLLNLTPVFPLLVFLLPFITYPVSIALRFATAFVVAILQLLEEDVLRRPGLLTRRLPTLIVRLCTLILVFLLNLVVPRSLGGSGLGARILGYAFSIVVVDLGYGVLWSYVVSPWAWAEYCDLFLRLPLVQHTTLKIRMGIRSWRVWSAVVVGLLVWNGVVEGRREGWRVWKWAMWGGGGSGSEDGMGMGVRRVLAVQGGKVFGYDFQLSTRLHVHSMHHNHPPSSMPYMPNSPDAPHHHSTQTVDPTSPLQRTSRPEHTVH</sequence>
<feature type="transmembrane region" description="Helical" evidence="2">
    <location>
        <begin position="413"/>
        <end position="430"/>
    </location>
</feature>
<name>A0A6A6JMH5_WESOR</name>
<feature type="region of interest" description="Disordered" evidence="1">
    <location>
        <begin position="489"/>
        <end position="531"/>
    </location>
</feature>
<evidence type="ECO:0000256" key="1">
    <source>
        <dbReference type="SAM" id="MobiDB-lite"/>
    </source>
</evidence>
<evidence type="ECO:0000313" key="4">
    <source>
        <dbReference type="Proteomes" id="UP000800097"/>
    </source>
</evidence>
<keyword evidence="2" id="KW-0812">Transmembrane</keyword>
<dbReference type="AlphaFoldDB" id="A0A6A6JMH5"/>
<feature type="transmembrane region" description="Helical" evidence="2">
    <location>
        <begin position="329"/>
        <end position="347"/>
    </location>
</feature>
<keyword evidence="2" id="KW-1133">Transmembrane helix</keyword>
<proteinExistence type="predicted"/>